<organism evidence="2 3">
    <name type="scientific">Sphaerobolus stellatus (strain SS14)</name>
    <dbReference type="NCBI Taxonomy" id="990650"/>
    <lineage>
        <taxon>Eukaryota</taxon>
        <taxon>Fungi</taxon>
        <taxon>Dikarya</taxon>
        <taxon>Basidiomycota</taxon>
        <taxon>Agaricomycotina</taxon>
        <taxon>Agaricomycetes</taxon>
        <taxon>Phallomycetidae</taxon>
        <taxon>Geastrales</taxon>
        <taxon>Sphaerobolaceae</taxon>
        <taxon>Sphaerobolus</taxon>
    </lineage>
</organism>
<sequence length="228" mass="25351">MAAKLHMSGDVVLVYHIEVRLAELWNISKHWWCALDSFNLDRETWMRGSETPSYLRVVEPQSRITGDLNNGDNDDTEGSVSSGSEVSIDTEEQLLELLEEEIRRQPLEGMQEAITMSGGDEGHQYGTHDSQDGLVVKREAIEQQANVPMTEVALKAAIAKLEHAKVLVVRGEHVAWDIILADEEPESNEPSARDMGGEEEGDSWHVEDALLLGWIKDGGQLHAAQLSE</sequence>
<gene>
    <name evidence="2" type="ORF">M422DRAFT_272303</name>
</gene>
<feature type="compositionally biased region" description="Basic and acidic residues" evidence="1">
    <location>
        <begin position="191"/>
        <end position="202"/>
    </location>
</feature>
<reference evidence="2 3" key="1">
    <citation type="submission" date="2014-06" db="EMBL/GenBank/DDBJ databases">
        <title>Evolutionary Origins and Diversification of the Mycorrhizal Mutualists.</title>
        <authorList>
            <consortium name="DOE Joint Genome Institute"/>
            <consortium name="Mycorrhizal Genomics Consortium"/>
            <person name="Kohler A."/>
            <person name="Kuo A."/>
            <person name="Nagy L.G."/>
            <person name="Floudas D."/>
            <person name="Copeland A."/>
            <person name="Barry K.W."/>
            <person name="Cichocki N."/>
            <person name="Veneault-Fourrey C."/>
            <person name="LaButti K."/>
            <person name="Lindquist E.A."/>
            <person name="Lipzen A."/>
            <person name="Lundell T."/>
            <person name="Morin E."/>
            <person name="Murat C."/>
            <person name="Riley R."/>
            <person name="Ohm R."/>
            <person name="Sun H."/>
            <person name="Tunlid A."/>
            <person name="Henrissat B."/>
            <person name="Grigoriev I.V."/>
            <person name="Hibbett D.S."/>
            <person name="Martin F."/>
        </authorList>
    </citation>
    <scope>NUCLEOTIDE SEQUENCE [LARGE SCALE GENOMIC DNA]</scope>
    <source>
        <strain evidence="2 3">SS14</strain>
    </source>
</reference>
<accession>A0A0C9TXS0</accession>
<protein>
    <submittedName>
        <fullName evidence="2">Uncharacterized protein</fullName>
    </submittedName>
</protein>
<keyword evidence="3" id="KW-1185">Reference proteome</keyword>
<dbReference type="EMBL" id="KN837363">
    <property type="protein sequence ID" value="KIJ26609.1"/>
    <property type="molecule type" value="Genomic_DNA"/>
</dbReference>
<proteinExistence type="predicted"/>
<evidence type="ECO:0000256" key="1">
    <source>
        <dbReference type="SAM" id="MobiDB-lite"/>
    </source>
</evidence>
<dbReference type="AlphaFoldDB" id="A0A0C9TXS0"/>
<evidence type="ECO:0000313" key="2">
    <source>
        <dbReference type="EMBL" id="KIJ26609.1"/>
    </source>
</evidence>
<dbReference type="Proteomes" id="UP000054279">
    <property type="component" value="Unassembled WGS sequence"/>
</dbReference>
<feature type="region of interest" description="Disordered" evidence="1">
    <location>
        <begin position="183"/>
        <end position="202"/>
    </location>
</feature>
<dbReference type="HOGENOM" id="CLU_1215452_0_0_1"/>
<name>A0A0C9TXS0_SPHS4</name>
<feature type="region of interest" description="Disordered" evidence="1">
    <location>
        <begin position="60"/>
        <end position="86"/>
    </location>
</feature>
<evidence type="ECO:0000313" key="3">
    <source>
        <dbReference type="Proteomes" id="UP000054279"/>
    </source>
</evidence>